<proteinExistence type="inferred from homology"/>
<feature type="region of interest" description="Disordered" evidence="6">
    <location>
        <begin position="1"/>
        <end position="147"/>
    </location>
</feature>
<dbReference type="EC" id="5.6.2.4" evidence="5"/>
<feature type="compositionally biased region" description="Low complexity" evidence="6">
    <location>
        <begin position="383"/>
        <end position="395"/>
    </location>
</feature>
<feature type="region of interest" description="Disordered" evidence="6">
    <location>
        <begin position="352"/>
        <end position="395"/>
    </location>
</feature>
<dbReference type="PANTHER" id="PTHR13710:SF105">
    <property type="entry name" value="ATP-DEPENDENT DNA HELICASE Q1"/>
    <property type="match status" value="1"/>
</dbReference>
<dbReference type="SUPFAM" id="SSF52540">
    <property type="entry name" value="P-loop containing nucleoside triphosphate hydrolases"/>
    <property type="match status" value="1"/>
</dbReference>
<evidence type="ECO:0000256" key="4">
    <source>
        <dbReference type="ARBA" id="ARBA00034617"/>
    </source>
</evidence>
<organism evidence="8">
    <name type="scientific">Chromera velia CCMP2878</name>
    <dbReference type="NCBI Taxonomy" id="1169474"/>
    <lineage>
        <taxon>Eukaryota</taxon>
        <taxon>Sar</taxon>
        <taxon>Alveolata</taxon>
        <taxon>Colpodellida</taxon>
        <taxon>Chromeraceae</taxon>
        <taxon>Chromera</taxon>
    </lineage>
</organism>
<protein>
    <recommendedName>
        <fullName evidence="5">DNA 3'-5' helicase</fullName>
        <ecNumber evidence="5">5.6.2.4</ecNumber>
    </recommendedName>
</protein>
<dbReference type="Pfam" id="PF00270">
    <property type="entry name" value="DEAD"/>
    <property type="match status" value="2"/>
</dbReference>
<evidence type="ECO:0000256" key="2">
    <source>
        <dbReference type="ARBA" id="ARBA00023125"/>
    </source>
</evidence>
<feature type="compositionally biased region" description="Polar residues" evidence="6">
    <location>
        <begin position="14"/>
        <end position="27"/>
    </location>
</feature>
<evidence type="ECO:0000259" key="7">
    <source>
        <dbReference type="PROSITE" id="PS51192"/>
    </source>
</evidence>
<keyword evidence="2" id="KW-0238">DNA-binding</keyword>
<feature type="non-terminal residue" evidence="8">
    <location>
        <position position="511"/>
    </location>
</feature>
<keyword evidence="3" id="KW-0413">Isomerase</keyword>
<gene>
    <name evidence="8" type="ORF">Cvel_30687</name>
</gene>
<evidence type="ECO:0000256" key="1">
    <source>
        <dbReference type="ARBA" id="ARBA00005446"/>
    </source>
</evidence>
<dbReference type="GO" id="GO:0005737">
    <property type="term" value="C:cytoplasm"/>
    <property type="evidence" value="ECO:0007669"/>
    <property type="project" value="TreeGrafter"/>
</dbReference>
<comment type="catalytic activity">
    <reaction evidence="4">
        <text>Couples ATP hydrolysis with the unwinding of duplex DNA by translocating in the 3'-5' direction.</text>
        <dbReference type="EC" id="5.6.2.4"/>
    </reaction>
</comment>
<dbReference type="GO" id="GO:0003677">
    <property type="term" value="F:DNA binding"/>
    <property type="evidence" value="ECO:0007669"/>
    <property type="project" value="UniProtKB-KW"/>
</dbReference>
<dbReference type="InterPro" id="IPR011545">
    <property type="entry name" value="DEAD/DEAH_box_helicase_dom"/>
</dbReference>
<dbReference type="GO" id="GO:0005524">
    <property type="term" value="F:ATP binding"/>
    <property type="evidence" value="ECO:0007669"/>
    <property type="project" value="InterPro"/>
</dbReference>
<evidence type="ECO:0000256" key="6">
    <source>
        <dbReference type="SAM" id="MobiDB-lite"/>
    </source>
</evidence>
<dbReference type="PROSITE" id="PS51192">
    <property type="entry name" value="HELICASE_ATP_BIND_1"/>
    <property type="match status" value="1"/>
</dbReference>
<dbReference type="SMART" id="SM00487">
    <property type="entry name" value="DEXDc"/>
    <property type="match status" value="1"/>
</dbReference>
<evidence type="ECO:0000256" key="3">
    <source>
        <dbReference type="ARBA" id="ARBA00023235"/>
    </source>
</evidence>
<dbReference type="EMBL" id="CDMZ01003612">
    <property type="protein sequence ID" value="CEM46994.1"/>
    <property type="molecule type" value="Genomic_DNA"/>
</dbReference>
<reference evidence="8" key="1">
    <citation type="submission" date="2014-11" db="EMBL/GenBank/DDBJ databases">
        <authorList>
            <person name="Otto D Thomas"/>
            <person name="Naeem Raeece"/>
        </authorList>
    </citation>
    <scope>NUCLEOTIDE SEQUENCE</scope>
</reference>
<dbReference type="Gene3D" id="3.40.50.300">
    <property type="entry name" value="P-loop containing nucleotide triphosphate hydrolases"/>
    <property type="match status" value="2"/>
</dbReference>
<dbReference type="AlphaFoldDB" id="A0A0G4HRQ5"/>
<evidence type="ECO:0000313" key="8">
    <source>
        <dbReference type="EMBL" id="CEM46994.1"/>
    </source>
</evidence>
<dbReference type="GO" id="GO:0000724">
    <property type="term" value="P:double-strand break repair via homologous recombination"/>
    <property type="evidence" value="ECO:0007669"/>
    <property type="project" value="TreeGrafter"/>
</dbReference>
<feature type="compositionally biased region" description="Low complexity" evidence="6">
    <location>
        <begin position="122"/>
        <end position="134"/>
    </location>
</feature>
<sequence length="511" mass="55694">MEIIEHAQVIKAGSSETSYGWASQQFRDPTPLRRHGGVCVPPGSSSSGNTSPHSHPQAQQAPSVDAHSHNGSLTGSFSFYSDGSVSSGAQGHSSPGSPPSGHSPPATLISPGGPQMAVALAQQQQQQQPGVHQGQQGGQPGRGLVPGVSSLITSPPSPGSFLFLVAFSGNEEDAERWTQTFPWTARVGEVAWEYFGVKEFRGPQEKAINVIMTGIQTQRERLRKRRKRQTGETSKVKERHNKSLSGDDDAVSETVRETGGGGWEVECEDDEDEETLDCFLVMPTGGGKSLCFQVPSLCWPDPGLTLVISPLLSLMNDQVMQLKALGVSAEMLSSSCSKEKLAEIRTLLKDLQTKDMDSQENHGESGERDTKRAKHSGEQRQTSSSSSSSFPPNFSNRRLPTSSSLQFLYVTPERVAKSKSFLSSVEKVYHAGKLRSIAIDEAHCVSQWGHSFRQDYLHLSVLKTLFPDVPLLLLTATATTRVRDEVKRALNVKSWVHFQSGINRPNLFYQV</sequence>
<feature type="compositionally biased region" description="Low complexity" evidence="6">
    <location>
        <begin position="75"/>
        <end position="95"/>
    </location>
</feature>
<feature type="domain" description="Helicase ATP-binding" evidence="7">
    <location>
        <begin position="269"/>
        <end position="496"/>
    </location>
</feature>
<dbReference type="InterPro" id="IPR014001">
    <property type="entry name" value="Helicase_ATP-bd"/>
</dbReference>
<feature type="region of interest" description="Disordered" evidence="6">
    <location>
        <begin position="219"/>
        <end position="266"/>
    </location>
</feature>
<dbReference type="InterPro" id="IPR027417">
    <property type="entry name" value="P-loop_NTPase"/>
</dbReference>
<feature type="compositionally biased region" description="Low complexity" evidence="6">
    <location>
        <begin position="37"/>
        <end position="56"/>
    </location>
</feature>
<comment type="similarity">
    <text evidence="1">Belongs to the helicase family. RecQ subfamily.</text>
</comment>
<accession>A0A0G4HRQ5</accession>
<name>A0A0G4HRQ5_9ALVE</name>
<dbReference type="PANTHER" id="PTHR13710">
    <property type="entry name" value="DNA HELICASE RECQ FAMILY MEMBER"/>
    <property type="match status" value="1"/>
</dbReference>
<dbReference type="GO" id="GO:0043138">
    <property type="term" value="F:3'-5' DNA helicase activity"/>
    <property type="evidence" value="ECO:0007669"/>
    <property type="project" value="UniProtKB-EC"/>
</dbReference>
<feature type="compositionally biased region" description="Basic and acidic residues" evidence="6">
    <location>
        <begin position="352"/>
        <end position="378"/>
    </location>
</feature>
<dbReference type="GO" id="GO:0009378">
    <property type="term" value="F:four-way junction helicase activity"/>
    <property type="evidence" value="ECO:0007669"/>
    <property type="project" value="TreeGrafter"/>
</dbReference>
<dbReference type="GO" id="GO:0005694">
    <property type="term" value="C:chromosome"/>
    <property type="evidence" value="ECO:0007669"/>
    <property type="project" value="TreeGrafter"/>
</dbReference>
<evidence type="ECO:0000256" key="5">
    <source>
        <dbReference type="ARBA" id="ARBA00034808"/>
    </source>
</evidence>